<dbReference type="GO" id="GO:0005769">
    <property type="term" value="C:early endosome"/>
    <property type="evidence" value="ECO:0007669"/>
    <property type="project" value="TreeGrafter"/>
</dbReference>
<evidence type="ECO:0000313" key="5">
    <source>
        <dbReference type="Proteomes" id="UP000604046"/>
    </source>
</evidence>
<keyword evidence="2" id="KW-0812">Transmembrane</keyword>
<dbReference type="GO" id="GO:0005802">
    <property type="term" value="C:trans-Golgi network"/>
    <property type="evidence" value="ECO:0007669"/>
    <property type="project" value="TreeGrafter"/>
</dbReference>
<dbReference type="OrthoDB" id="18453at2759"/>
<protein>
    <submittedName>
        <fullName evidence="4">ARHGAP25 protein</fullName>
    </submittedName>
</protein>
<keyword evidence="2" id="KW-1133">Transmembrane helix</keyword>
<dbReference type="InterPro" id="IPR011993">
    <property type="entry name" value="PH-like_dom_sf"/>
</dbReference>
<evidence type="ECO:0000313" key="4">
    <source>
        <dbReference type="EMBL" id="CAE7254953.1"/>
    </source>
</evidence>
<dbReference type="AlphaFoldDB" id="A0A812M0C9"/>
<keyword evidence="2" id="KW-0472">Membrane</keyword>
<feature type="transmembrane region" description="Helical" evidence="2">
    <location>
        <begin position="190"/>
        <end position="208"/>
    </location>
</feature>
<accession>A0A812M0C9</accession>
<dbReference type="InterPro" id="IPR045188">
    <property type="entry name" value="Boi1/Boi2-like"/>
</dbReference>
<evidence type="ECO:0000256" key="2">
    <source>
        <dbReference type="SAM" id="Phobius"/>
    </source>
</evidence>
<dbReference type="CDD" id="cd00821">
    <property type="entry name" value="PH"/>
    <property type="match status" value="1"/>
</dbReference>
<keyword evidence="1" id="KW-0597">Phosphoprotein</keyword>
<dbReference type="Proteomes" id="UP000604046">
    <property type="component" value="Unassembled WGS sequence"/>
</dbReference>
<dbReference type="GO" id="GO:0005829">
    <property type="term" value="C:cytosol"/>
    <property type="evidence" value="ECO:0007669"/>
    <property type="project" value="GOC"/>
</dbReference>
<evidence type="ECO:0000256" key="1">
    <source>
        <dbReference type="ARBA" id="ARBA00022553"/>
    </source>
</evidence>
<proteinExistence type="predicted"/>
<feature type="domain" description="PH" evidence="3">
    <location>
        <begin position="63"/>
        <end position="160"/>
    </location>
</feature>
<dbReference type="SMART" id="SM00233">
    <property type="entry name" value="PH"/>
    <property type="match status" value="1"/>
</dbReference>
<dbReference type="Pfam" id="PF00169">
    <property type="entry name" value="PH"/>
    <property type="match status" value="1"/>
</dbReference>
<dbReference type="PANTHER" id="PTHR22902">
    <property type="entry name" value="SESQUIPEDALIAN"/>
    <property type="match status" value="1"/>
</dbReference>
<dbReference type="PANTHER" id="PTHR22902:SF27">
    <property type="entry name" value="PLECKSTRIN HOMOLOGY DOMAIN-CONTAINING FAMILY A MEMBER 3"/>
    <property type="match status" value="1"/>
</dbReference>
<dbReference type="PROSITE" id="PS50003">
    <property type="entry name" value="PH_DOMAIN"/>
    <property type="match status" value="1"/>
</dbReference>
<dbReference type="GO" id="GO:0055037">
    <property type="term" value="C:recycling endosome"/>
    <property type="evidence" value="ECO:0007669"/>
    <property type="project" value="TreeGrafter"/>
</dbReference>
<comment type="caution">
    <text evidence="4">The sequence shown here is derived from an EMBL/GenBank/DDBJ whole genome shotgun (WGS) entry which is preliminary data.</text>
</comment>
<dbReference type="GO" id="GO:0042147">
    <property type="term" value="P:retrograde transport, endosome to Golgi"/>
    <property type="evidence" value="ECO:0007669"/>
    <property type="project" value="TreeGrafter"/>
</dbReference>
<dbReference type="GO" id="GO:0007032">
    <property type="term" value="P:endosome organization"/>
    <property type="evidence" value="ECO:0007669"/>
    <property type="project" value="TreeGrafter"/>
</dbReference>
<reference evidence="4" key="1">
    <citation type="submission" date="2021-02" db="EMBL/GenBank/DDBJ databases">
        <authorList>
            <person name="Dougan E. K."/>
            <person name="Rhodes N."/>
            <person name="Thang M."/>
            <person name="Chan C."/>
        </authorList>
    </citation>
    <scope>NUCLEOTIDE SEQUENCE</scope>
</reference>
<name>A0A812M0C9_9DINO</name>
<dbReference type="EMBL" id="CAJNDS010001313">
    <property type="protein sequence ID" value="CAE7254953.1"/>
    <property type="molecule type" value="Genomic_DNA"/>
</dbReference>
<dbReference type="InterPro" id="IPR001849">
    <property type="entry name" value="PH_domain"/>
</dbReference>
<dbReference type="SUPFAM" id="SSF50729">
    <property type="entry name" value="PH domain-like"/>
    <property type="match status" value="1"/>
</dbReference>
<organism evidence="4 5">
    <name type="scientific">Symbiodinium natans</name>
    <dbReference type="NCBI Taxonomy" id="878477"/>
    <lineage>
        <taxon>Eukaryota</taxon>
        <taxon>Sar</taxon>
        <taxon>Alveolata</taxon>
        <taxon>Dinophyceae</taxon>
        <taxon>Suessiales</taxon>
        <taxon>Symbiodiniaceae</taxon>
        <taxon>Symbiodinium</taxon>
    </lineage>
</organism>
<evidence type="ECO:0000259" key="3">
    <source>
        <dbReference type="PROSITE" id="PS50003"/>
    </source>
</evidence>
<keyword evidence="5" id="KW-1185">Reference proteome</keyword>
<dbReference type="GO" id="GO:0001881">
    <property type="term" value="P:receptor recycling"/>
    <property type="evidence" value="ECO:0007669"/>
    <property type="project" value="TreeGrafter"/>
</dbReference>
<sequence length="245" mass="26970">MCKPVQIRFCFGFGWGVRLARHARLAPCARTVQTVSPEPDADNPGGAPTDAEVFVQPSLAKGMPFHNGFLYKLGDGLLNTGWNLRYFLLIGQTLQYYRSQHEAKPRDAISLSGVSVEWCHDASRPFTFIVSKSGQRSFCLSGCSEREASEWVERIQAASAAADRPLTTPAGTRCSARGTVCSGQHFGVSFMPHCLVIAFLFAWFSFVLSSRQAPGLFAAAGRGKLRPFMAVPSQHMFPFTILMFH</sequence>
<gene>
    <name evidence="4" type="primary">ARHGAP25</name>
    <name evidence="4" type="ORF">SNAT2548_LOCUS12937</name>
</gene>
<dbReference type="Gene3D" id="2.30.29.30">
    <property type="entry name" value="Pleckstrin-homology domain (PH domain)/Phosphotyrosine-binding domain (PTB)"/>
    <property type="match status" value="1"/>
</dbReference>